<dbReference type="InterPro" id="IPR001138">
    <property type="entry name" value="Zn2Cys6_DnaBD"/>
</dbReference>
<evidence type="ECO:0000256" key="5">
    <source>
        <dbReference type="ARBA" id="ARBA00023242"/>
    </source>
</evidence>
<evidence type="ECO:0000259" key="6">
    <source>
        <dbReference type="PROSITE" id="PS50048"/>
    </source>
</evidence>
<dbReference type="AlphaFoldDB" id="A0A2G7G5D7"/>
<proteinExistence type="predicted"/>
<dbReference type="GO" id="GO:0003677">
    <property type="term" value="F:DNA binding"/>
    <property type="evidence" value="ECO:0007669"/>
    <property type="project" value="UniProtKB-KW"/>
</dbReference>
<dbReference type="SUPFAM" id="SSF57701">
    <property type="entry name" value="Zn2/Cys6 DNA-binding domain"/>
    <property type="match status" value="1"/>
</dbReference>
<dbReference type="STRING" id="656916.A0A2G7G5D7"/>
<evidence type="ECO:0000313" key="7">
    <source>
        <dbReference type="EMBL" id="PIG88067.1"/>
    </source>
</evidence>
<evidence type="ECO:0000256" key="2">
    <source>
        <dbReference type="ARBA" id="ARBA00023015"/>
    </source>
</evidence>
<sequence length="437" mass="49535">MQLSYTTKPKLRTRTGCLECRSRRKKCDENRPQCGGCARKGLKCTWPSPNSQTLDRRRRVPRPYNMINGAPGIDIRYPTFRPDDHIDMYTHFATVVLPGMVRQNCATEYNDQTYMLHLALEFPPLMAIMIGIAAVYREDKTLALESYLFSLHGLRSRMEHAVDAANEDAILASTILLCVMENLRPEATPNIGLHATAAGVILSRRSSSGLKQVDIFERVCAESFLYHSTLMMLFEPSLDTLQRVNPTMDLARYFSELPPPTLQPILDASYPFFLLIADVTRLARSIRPLNNTEIQTYSHLLTNLLHYDRHLNDGSLTMNLYWLTMRILLLKVDPVLSTVEATEQISHLSPAGFSILNSLNVNQYLLGFSLWPVAVLGSIATTANEQYIVESKISSLAHRQHGQAMRLRNRLKAIWATPEVERTTSLVHRLHMLVKGI</sequence>
<organism evidence="7 8">
    <name type="scientific">Aspergillus arachidicola</name>
    <dbReference type="NCBI Taxonomy" id="656916"/>
    <lineage>
        <taxon>Eukaryota</taxon>
        <taxon>Fungi</taxon>
        <taxon>Dikarya</taxon>
        <taxon>Ascomycota</taxon>
        <taxon>Pezizomycotina</taxon>
        <taxon>Eurotiomycetes</taxon>
        <taxon>Eurotiomycetidae</taxon>
        <taxon>Eurotiales</taxon>
        <taxon>Aspergillaceae</taxon>
        <taxon>Aspergillus</taxon>
        <taxon>Aspergillus subgen. Circumdati</taxon>
    </lineage>
</organism>
<feature type="domain" description="Zn(2)-C6 fungal-type" evidence="6">
    <location>
        <begin position="16"/>
        <end position="46"/>
    </location>
</feature>
<evidence type="ECO:0000256" key="1">
    <source>
        <dbReference type="ARBA" id="ARBA00004123"/>
    </source>
</evidence>
<keyword evidence="4" id="KW-0804">Transcription</keyword>
<gene>
    <name evidence="7" type="ORF">AARAC_001583</name>
</gene>
<accession>A0A2G7G5D7</accession>
<keyword evidence="5" id="KW-0539">Nucleus</keyword>
<dbReference type="InterPro" id="IPR036864">
    <property type="entry name" value="Zn2-C6_fun-type_DNA-bd_sf"/>
</dbReference>
<dbReference type="GO" id="GO:0009893">
    <property type="term" value="P:positive regulation of metabolic process"/>
    <property type="evidence" value="ECO:0007669"/>
    <property type="project" value="UniProtKB-ARBA"/>
</dbReference>
<dbReference type="GO" id="GO:0005634">
    <property type="term" value="C:nucleus"/>
    <property type="evidence" value="ECO:0007669"/>
    <property type="project" value="UniProtKB-SubCell"/>
</dbReference>
<name>A0A2G7G5D7_9EURO</name>
<dbReference type="Pfam" id="PF11951">
    <property type="entry name" value="Fungal_trans_2"/>
    <property type="match status" value="1"/>
</dbReference>
<evidence type="ECO:0000256" key="3">
    <source>
        <dbReference type="ARBA" id="ARBA00023125"/>
    </source>
</evidence>
<dbReference type="Gene3D" id="4.10.240.10">
    <property type="entry name" value="Zn(2)-C6 fungal-type DNA-binding domain"/>
    <property type="match status" value="1"/>
</dbReference>
<dbReference type="InterPro" id="IPR021858">
    <property type="entry name" value="Fun_TF"/>
</dbReference>
<reference evidence="7 8" key="1">
    <citation type="submission" date="2017-05" db="EMBL/GenBank/DDBJ databases">
        <title>Genome sequence for an aflatoxigenic pathogen of Argentinian peanut, Aspergillus arachidicola.</title>
        <authorList>
            <person name="Moore G."/>
            <person name="Beltz S.B."/>
            <person name="Mack B.M."/>
        </authorList>
    </citation>
    <scope>NUCLEOTIDE SEQUENCE [LARGE SCALE GENOMIC DNA]</scope>
    <source>
        <strain evidence="7 8">CBS 117610</strain>
    </source>
</reference>
<evidence type="ECO:0000256" key="4">
    <source>
        <dbReference type="ARBA" id="ARBA00023163"/>
    </source>
</evidence>
<keyword evidence="8" id="KW-1185">Reference proteome</keyword>
<dbReference type="Proteomes" id="UP000231358">
    <property type="component" value="Unassembled WGS sequence"/>
</dbReference>
<comment type="subcellular location">
    <subcellularLocation>
        <location evidence="1">Nucleus</location>
    </subcellularLocation>
</comment>
<keyword evidence="3" id="KW-0238">DNA-binding</keyword>
<dbReference type="PROSITE" id="PS00463">
    <property type="entry name" value="ZN2_CY6_FUNGAL_1"/>
    <property type="match status" value="1"/>
</dbReference>
<dbReference type="GO" id="GO:0000981">
    <property type="term" value="F:DNA-binding transcription factor activity, RNA polymerase II-specific"/>
    <property type="evidence" value="ECO:0007669"/>
    <property type="project" value="InterPro"/>
</dbReference>
<dbReference type="SMART" id="SM00066">
    <property type="entry name" value="GAL4"/>
    <property type="match status" value="1"/>
</dbReference>
<protein>
    <recommendedName>
        <fullName evidence="6">Zn(2)-C6 fungal-type domain-containing protein</fullName>
    </recommendedName>
</protein>
<dbReference type="PANTHER" id="PTHR37534:SF46">
    <property type="entry name" value="ZN(II)2CYS6 TRANSCRIPTION FACTOR (EUROFUNG)"/>
    <property type="match status" value="1"/>
</dbReference>
<dbReference type="CDD" id="cd00067">
    <property type="entry name" value="GAL4"/>
    <property type="match status" value="1"/>
</dbReference>
<keyword evidence="2" id="KW-0805">Transcription regulation</keyword>
<dbReference type="EMBL" id="NEXV01000118">
    <property type="protein sequence ID" value="PIG88067.1"/>
    <property type="molecule type" value="Genomic_DNA"/>
</dbReference>
<evidence type="ECO:0000313" key="8">
    <source>
        <dbReference type="Proteomes" id="UP000231358"/>
    </source>
</evidence>
<dbReference type="PROSITE" id="PS50048">
    <property type="entry name" value="ZN2_CY6_FUNGAL_2"/>
    <property type="match status" value="1"/>
</dbReference>
<dbReference type="GO" id="GO:0008270">
    <property type="term" value="F:zinc ion binding"/>
    <property type="evidence" value="ECO:0007669"/>
    <property type="project" value="InterPro"/>
</dbReference>
<dbReference type="Pfam" id="PF00172">
    <property type="entry name" value="Zn_clus"/>
    <property type="match status" value="1"/>
</dbReference>
<dbReference type="PANTHER" id="PTHR37534">
    <property type="entry name" value="TRANSCRIPTIONAL ACTIVATOR PROTEIN UGA3"/>
    <property type="match status" value="1"/>
</dbReference>
<comment type="caution">
    <text evidence="7">The sequence shown here is derived from an EMBL/GenBank/DDBJ whole genome shotgun (WGS) entry which is preliminary data.</text>
</comment>